<accession>A0AAD6RQP1</accession>
<comment type="caution">
    <text evidence="1">The sequence shown here is derived from an EMBL/GenBank/DDBJ whole genome shotgun (WGS) entry which is preliminary data.</text>
</comment>
<keyword evidence="2" id="KW-1185">Reference proteome</keyword>
<reference evidence="1 2" key="1">
    <citation type="journal article" date="2023" name="Mol. Ecol. Resour.">
        <title>Chromosome-level genome assembly of a triploid poplar Populus alba 'Berolinensis'.</title>
        <authorList>
            <person name="Chen S."/>
            <person name="Yu Y."/>
            <person name="Wang X."/>
            <person name="Wang S."/>
            <person name="Zhang T."/>
            <person name="Zhou Y."/>
            <person name="He R."/>
            <person name="Meng N."/>
            <person name="Wang Y."/>
            <person name="Liu W."/>
            <person name="Liu Z."/>
            <person name="Liu J."/>
            <person name="Guo Q."/>
            <person name="Huang H."/>
            <person name="Sederoff R.R."/>
            <person name="Wang G."/>
            <person name="Qu G."/>
            <person name="Chen S."/>
        </authorList>
    </citation>
    <scope>NUCLEOTIDE SEQUENCE [LARGE SCALE GENOMIC DNA]</scope>
    <source>
        <strain evidence="1">SC-2020</strain>
    </source>
</reference>
<dbReference type="AlphaFoldDB" id="A0AAD6RQP1"/>
<evidence type="ECO:0000313" key="2">
    <source>
        <dbReference type="Proteomes" id="UP001164929"/>
    </source>
</evidence>
<proteinExistence type="predicted"/>
<dbReference type="Proteomes" id="UP001164929">
    <property type="component" value="Chromosome 1"/>
</dbReference>
<evidence type="ECO:0000313" key="1">
    <source>
        <dbReference type="EMBL" id="KAJ7012730.1"/>
    </source>
</evidence>
<dbReference type="EMBL" id="JAQIZT010000001">
    <property type="protein sequence ID" value="KAJ7012730.1"/>
    <property type="molecule type" value="Genomic_DNA"/>
</dbReference>
<protein>
    <submittedName>
        <fullName evidence="1">Uncharacterized protein</fullName>
    </submittedName>
</protein>
<sequence>MRKIRHQDTIAGQDLSYAIVTVGEAPCADFSGGNSELVIPSTGADTISSVADELNPHVGCSGIWKTFGYRTMALGKDRWFNGCLVAWN</sequence>
<name>A0AAD6RQP1_9ROSI</name>
<gene>
    <name evidence="1" type="ORF">NC653_002698</name>
</gene>
<organism evidence="1 2">
    <name type="scientific">Populus alba x Populus x berolinensis</name>
    <dbReference type="NCBI Taxonomy" id="444605"/>
    <lineage>
        <taxon>Eukaryota</taxon>
        <taxon>Viridiplantae</taxon>
        <taxon>Streptophyta</taxon>
        <taxon>Embryophyta</taxon>
        <taxon>Tracheophyta</taxon>
        <taxon>Spermatophyta</taxon>
        <taxon>Magnoliopsida</taxon>
        <taxon>eudicotyledons</taxon>
        <taxon>Gunneridae</taxon>
        <taxon>Pentapetalae</taxon>
        <taxon>rosids</taxon>
        <taxon>fabids</taxon>
        <taxon>Malpighiales</taxon>
        <taxon>Salicaceae</taxon>
        <taxon>Saliceae</taxon>
        <taxon>Populus</taxon>
    </lineage>
</organism>